<dbReference type="Pfam" id="PF13585">
    <property type="entry name" value="CHU_C"/>
    <property type="match status" value="1"/>
</dbReference>
<dbReference type="InterPro" id="IPR013783">
    <property type="entry name" value="Ig-like_fold"/>
</dbReference>
<protein>
    <submittedName>
        <fullName evidence="3">Gliding motility-associated C-terminal domain-containing protein</fullName>
    </submittedName>
</protein>
<feature type="signal peptide" evidence="1">
    <location>
        <begin position="1"/>
        <end position="23"/>
    </location>
</feature>
<organism evidence="3 4">
    <name type="scientific">Rhodocytophaga aerolata</name>
    <dbReference type="NCBI Taxonomy" id="455078"/>
    <lineage>
        <taxon>Bacteria</taxon>
        <taxon>Pseudomonadati</taxon>
        <taxon>Bacteroidota</taxon>
        <taxon>Cytophagia</taxon>
        <taxon>Cytophagales</taxon>
        <taxon>Rhodocytophagaceae</taxon>
        <taxon>Rhodocytophaga</taxon>
    </lineage>
</organism>
<dbReference type="PROSITE" id="PS50093">
    <property type="entry name" value="PKD"/>
    <property type="match status" value="1"/>
</dbReference>
<dbReference type="CDD" id="cd00146">
    <property type="entry name" value="PKD"/>
    <property type="match status" value="1"/>
</dbReference>
<feature type="domain" description="PKD" evidence="2">
    <location>
        <begin position="393"/>
        <end position="459"/>
    </location>
</feature>
<dbReference type="RefSeq" id="WP_302040703.1">
    <property type="nucleotide sequence ID" value="NZ_JAUKPO010000023.1"/>
</dbReference>
<dbReference type="NCBIfam" id="TIGR04131">
    <property type="entry name" value="Bac_Flav_CTERM"/>
    <property type="match status" value="1"/>
</dbReference>
<evidence type="ECO:0000313" key="4">
    <source>
        <dbReference type="Proteomes" id="UP001168528"/>
    </source>
</evidence>
<feature type="chain" id="PRO_5047492814" evidence="1">
    <location>
        <begin position="24"/>
        <end position="694"/>
    </location>
</feature>
<proteinExistence type="predicted"/>
<comment type="caution">
    <text evidence="3">The sequence shown here is derived from an EMBL/GenBank/DDBJ whole genome shotgun (WGS) entry which is preliminary data.</text>
</comment>
<dbReference type="Pfam" id="PF18911">
    <property type="entry name" value="PKD_4"/>
    <property type="match status" value="1"/>
</dbReference>
<dbReference type="InterPro" id="IPR035986">
    <property type="entry name" value="PKD_dom_sf"/>
</dbReference>
<name>A0ABT8RCT3_9BACT</name>
<evidence type="ECO:0000313" key="3">
    <source>
        <dbReference type="EMBL" id="MDO1449900.1"/>
    </source>
</evidence>
<dbReference type="SUPFAM" id="SSF69322">
    <property type="entry name" value="Tricorn protease domain 2"/>
    <property type="match status" value="1"/>
</dbReference>
<keyword evidence="1" id="KW-0732">Signal</keyword>
<dbReference type="InterPro" id="IPR000601">
    <property type="entry name" value="PKD_dom"/>
</dbReference>
<evidence type="ECO:0000259" key="2">
    <source>
        <dbReference type="PROSITE" id="PS50093"/>
    </source>
</evidence>
<keyword evidence="4" id="KW-1185">Reference proteome</keyword>
<dbReference type="InterPro" id="IPR015943">
    <property type="entry name" value="WD40/YVTN_repeat-like_dom_sf"/>
</dbReference>
<dbReference type="SUPFAM" id="SSF49299">
    <property type="entry name" value="PKD domain"/>
    <property type="match status" value="1"/>
</dbReference>
<dbReference type="EMBL" id="JAUKPO010000023">
    <property type="protein sequence ID" value="MDO1449900.1"/>
    <property type="molecule type" value="Genomic_DNA"/>
</dbReference>
<dbReference type="Proteomes" id="UP001168528">
    <property type="component" value="Unassembled WGS sequence"/>
</dbReference>
<evidence type="ECO:0000256" key="1">
    <source>
        <dbReference type="SAM" id="SignalP"/>
    </source>
</evidence>
<accession>A0ABT8RCT3</accession>
<dbReference type="InterPro" id="IPR026341">
    <property type="entry name" value="T9SS_type_B"/>
</dbReference>
<reference evidence="3" key="1">
    <citation type="submission" date="2023-07" db="EMBL/GenBank/DDBJ databases">
        <title>The genome sequence of Rhodocytophaga aerolata KACC 12507.</title>
        <authorList>
            <person name="Zhang X."/>
        </authorList>
    </citation>
    <scope>NUCLEOTIDE SEQUENCE</scope>
    <source>
        <strain evidence="3">KACC 12507</strain>
    </source>
</reference>
<dbReference type="SMART" id="SM00089">
    <property type="entry name" value="PKD"/>
    <property type="match status" value="1"/>
</dbReference>
<sequence>MKYRDLLYTFPLLIFFCFSFQSAYTQKQANVWYFGNKAGIDFNTSPPTPALGSVMAQFEGCATICDKNGNLLLYTDGRTVWSQNHTVLTDGDGLFSSVTSTQAALIVPQPGNDSIYYIFTTDAFEREDALTNRGLRYSVVNIKRQAVTEKNILLHPTTTEKLTAVRSSDCGVWVITHPFGSDEYYVYKVSTAGVNTTPVISKTGLPHQGNVDRAIGQLKISPDGKRLACIIDGTSFEGSLELFDFDHQTGSISNARRLDMPTLEDGILNLYGVEFSRDNTKLYATNDVKIFQYNLADPSPKPIEVGNLVTNSIWALQLGPDDKIYCATSTKKGVISVINNPNGVGARCDFKANSFNLGSGSSNLGLPNFIQSYFHLYQLSSDITVSNACMEGEVTFSGSATDTDVSWQWDFGDPDSEDSNTAMFQQASHVFSKPGTYTVTLKATNACGESAVTSKQVYLFADPLIHFAQDTLTRCYDEVPVEITVPTYAGTTLQWAHGPATPSVQADSSGWYKVTASNPCRTRTDSIYLHITPQATAYLPDDTIVCDGNFALLDAGNPGAAYLWNTGERTRSIEVNKPGKYWVEIQNRCSAAVDTANLVFISEEVGSFTTNVFTPNGDGVNDTFVNYVINSPGYRIQIVNRWGKEVFSSTNAFEYWDGRIQKQEAPAGLYFYYISTQDCRGQPLQIRGSVTLLR</sequence>
<dbReference type="Gene3D" id="2.130.10.10">
    <property type="entry name" value="YVTN repeat-like/Quinoprotein amine dehydrogenase"/>
    <property type="match status" value="1"/>
</dbReference>
<gene>
    <name evidence="3" type="ORF">Q0590_26710</name>
</gene>
<dbReference type="InterPro" id="IPR022409">
    <property type="entry name" value="PKD/Chitinase_dom"/>
</dbReference>
<dbReference type="Gene3D" id="2.60.40.10">
    <property type="entry name" value="Immunoglobulins"/>
    <property type="match status" value="1"/>
</dbReference>